<protein>
    <submittedName>
        <fullName evidence="1">Uncharacterized protein</fullName>
    </submittedName>
</protein>
<sequence length="120" mass="13761">MPITKSQLTASFLRSERPFRSIRQPHNLSLLKREFGRFLINTAIQLSHYLQQRLPALKRTLFNSVQRVTIDTPVVMHKLIMSVQFVVETAPGDILRMGAEIIHLEIDTIGRANISKIEIV</sequence>
<reference evidence="1 2" key="1">
    <citation type="submission" date="2019-07" db="EMBL/GenBank/DDBJ databases">
        <authorList>
            <person name="Kim J.K."/>
            <person name="Cheong H.-M."/>
            <person name="Choi Y."/>
            <person name="Hwang K.J."/>
            <person name="Lee S."/>
            <person name="Choi C."/>
        </authorList>
    </citation>
    <scope>NUCLEOTIDE SEQUENCE [LARGE SCALE GENOMIC DNA]</scope>
    <source>
        <strain evidence="1 2">KS 22</strain>
    </source>
</reference>
<name>A0A7G5C1C2_9BACL</name>
<evidence type="ECO:0000313" key="2">
    <source>
        <dbReference type="Proteomes" id="UP000515679"/>
    </source>
</evidence>
<gene>
    <name evidence="1" type="ORF">FPL14_18825</name>
</gene>
<organism evidence="1 2">
    <name type="scientific">Cohnella cholangitidis</name>
    <dbReference type="NCBI Taxonomy" id="2598458"/>
    <lineage>
        <taxon>Bacteria</taxon>
        <taxon>Bacillati</taxon>
        <taxon>Bacillota</taxon>
        <taxon>Bacilli</taxon>
        <taxon>Bacillales</taxon>
        <taxon>Paenibacillaceae</taxon>
        <taxon>Cohnella</taxon>
    </lineage>
</organism>
<evidence type="ECO:0000313" key="1">
    <source>
        <dbReference type="EMBL" id="QMV43006.1"/>
    </source>
</evidence>
<dbReference type="AlphaFoldDB" id="A0A7G5C1C2"/>
<keyword evidence="2" id="KW-1185">Reference proteome</keyword>
<dbReference type="EMBL" id="CP041969">
    <property type="protein sequence ID" value="QMV43006.1"/>
    <property type="molecule type" value="Genomic_DNA"/>
</dbReference>
<dbReference type="Proteomes" id="UP000515679">
    <property type="component" value="Chromosome"/>
</dbReference>
<accession>A0A7G5C1C2</accession>
<dbReference type="KEGG" id="cchl:FPL14_18825"/>
<proteinExistence type="predicted"/>